<dbReference type="Gene3D" id="3.10.10.10">
    <property type="entry name" value="HIV Type 1 Reverse Transcriptase, subunit A, domain 1"/>
    <property type="match status" value="1"/>
</dbReference>
<dbReference type="SUPFAM" id="SSF56672">
    <property type="entry name" value="DNA/RNA polymerases"/>
    <property type="match status" value="1"/>
</dbReference>
<keyword evidence="3" id="KW-0548">Nucleotidyltransferase</keyword>
<dbReference type="InterPro" id="IPR043128">
    <property type="entry name" value="Rev_trsase/Diguanyl_cyclase"/>
</dbReference>
<dbReference type="Pfam" id="PF08284">
    <property type="entry name" value="RVP_2"/>
    <property type="match status" value="2"/>
</dbReference>
<evidence type="ECO:0000259" key="2">
    <source>
        <dbReference type="Pfam" id="PF00078"/>
    </source>
</evidence>
<accession>A0A6L2JN02</accession>
<dbReference type="CDD" id="cd00303">
    <property type="entry name" value="retropepsin_like"/>
    <property type="match status" value="1"/>
</dbReference>
<dbReference type="InterPro" id="IPR053134">
    <property type="entry name" value="RNA-dir_DNA_polymerase"/>
</dbReference>
<dbReference type="GO" id="GO:0003964">
    <property type="term" value="F:RNA-directed DNA polymerase activity"/>
    <property type="evidence" value="ECO:0007669"/>
    <property type="project" value="UniProtKB-KW"/>
</dbReference>
<evidence type="ECO:0000256" key="1">
    <source>
        <dbReference type="SAM" id="Coils"/>
    </source>
</evidence>
<keyword evidence="3" id="KW-0808">Transferase</keyword>
<dbReference type="CDD" id="cd01647">
    <property type="entry name" value="RT_LTR"/>
    <property type="match status" value="1"/>
</dbReference>
<name>A0A6L2JN02_TANCI</name>
<comment type="caution">
    <text evidence="3">The sequence shown here is derived from an EMBL/GenBank/DDBJ whole genome shotgun (WGS) entry which is preliminary data.</text>
</comment>
<dbReference type="InterPro" id="IPR043502">
    <property type="entry name" value="DNA/RNA_pol_sf"/>
</dbReference>
<dbReference type="Pfam" id="PF00078">
    <property type="entry name" value="RVT_1"/>
    <property type="match status" value="1"/>
</dbReference>
<dbReference type="InterPro" id="IPR000477">
    <property type="entry name" value="RT_dom"/>
</dbReference>
<feature type="coiled-coil region" evidence="1">
    <location>
        <begin position="1171"/>
        <end position="1236"/>
    </location>
</feature>
<organism evidence="3">
    <name type="scientific">Tanacetum cinerariifolium</name>
    <name type="common">Dalmatian daisy</name>
    <name type="synonym">Chrysanthemum cinerariifolium</name>
    <dbReference type="NCBI Taxonomy" id="118510"/>
    <lineage>
        <taxon>Eukaryota</taxon>
        <taxon>Viridiplantae</taxon>
        <taxon>Streptophyta</taxon>
        <taxon>Embryophyta</taxon>
        <taxon>Tracheophyta</taxon>
        <taxon>Spermatophyta</taxon>
        <taxon>Magnoliopsida</taxon>
        <taxon>eudicotyledons</taxon>
        <taxon>Gunneridae</taxon>
        <taxon>Pentapetalae</taxon>
        <taxon>asterids</taxon>
        <taxon>campanulids</taxon>
        <taxon>Asterales</taxon>
        <taxon>Asteraceae</taxon>
        <taxon>Asteroideae</taxon>
        <taxon>Anthemideae</taxon>
        <taxon>Anthemidinae</taxon>
        <taxon>Tanacetum</taxon>
    </lineage>
</organism>
<dbReference type="PANTHER" id="PTHR24559">
    <property type="entry name" value="TRANSPOSON TY3-I GAG-POL POLYPROTEIN"/>
    <property type="match status" value="1"/>
</dbReference>
<keyword evidence="3" id="KW-0695">RNA-directed DNA polymerase</keyword>
<dbReference type="EMBL" id="BKCJ010001052">
    <property type="protein sequence ID" value="GEU38448.1"/>
    <property type="molecule type" value="Genomic_DNA"/>
</dbReference>
<reference evidence="3" key="1">
    <citation type="journal article" date="2019" name="Sci. Rep.">
        <title>Draft genome of Tanacetum cinerariifolium, the natural source of mosquito coil.</title>
        <authorList>
            <person name="Yamashiro T."/>
            <person name="Shiraishi A."/>
            <person name="Satake H."/>
            <person name="Nakayama K."/>
        </authorList>
    </citation>
    <scope>NUCLEOTIDE SEQUENCE</scope>
</reference>
<evidence type="ECO:0000313" key="3">
    <source>
        <dbReference type="EMBL" id="GEU38448.1"/>
    </source>
</evidence>
<keyword evidence="1" id="KW-0175">Coiled coil</keyword>
<sequence>MCCDDAYLVTPRVFALARNGGNNGCSYKTLLACNPRDYDRKGGAIALSRWIEKMESVQARGREVAVGMTWEEFKALLVEAFCPNVGHCRKVVRRGKEVEETNKQRGLGNDNKRAKLGKGYVAADPPRDGYVEPYPKSDALQDPKVITGTLFLNDHFATVLLDSRADFRFISTKFVSLLNVKTSIVKPGYVIEVADDLIPLGYGSFDVIVGMDWLSEHKAVIICHEKVVRIPLATDEMLRVQREHALKFLTPLKSTKLKEQKLEDIPVLRVHEEDIPKTTLRTRYGHFKFTVMPFGLTNAPAVFMDLMNRVCKPYLDKFVIVFIDDILIYSKPKEDHEVYLRLVLKLLKKERLFAKFSRYQFWLQEVHFLGYVVNRNGIHVDLSIEAVKNGKAPKTPSEIRSFLGLASYYRRFIVNFSKIVKPLTSLTQKNQKIWMCAHERGKKALGTRLDMSTGYHPQIDGQKMVQETTDKLALIKERLEAARDRQKSYADKRLIEFGDSYKAPPEEIGEEVRAEKSTELGSNDTEEMCGNNIHKTTKRDYNWRCPAIRSPIIRAKDKGKQKVVESEVPKKRKFQEQIDAQVAREMEEEFARENKRSNEVIVKHLQEYEQAEAELTVGERIELINELVKYQDHHVKILKYQAQQSKPLSKKEQREFYMSVFRSHARWKTKHFRGMKLEEIKEKFIPVWKQLEDFVPMSSKEEGKRVKRKGLKLDQGSAKRMKTSEDVSKEDLKGMMQLVPLEEVYVKALQVKHPIIDWEIHSEEKREYWKIIGLGGHTAVYQFFIDMLKQFDKEDLHQLWTLVKETLSIRPATKDKEKELWVELKRLFEPDFKDQLWTHNQALMHDSVEWKLYDTCGVHHVFSKDQVVFMLVEKDYPLRKGLANMMICNKLQVSDPTKVKVREQEHAEREARLLDSTVRCVVSLLQVAFTRVESELEASVKRLFDEGGSADHGDSVTGGGQETGTEIVAGVRIVAEENLAAEKPKRPRKKRQVATDAGELLSSSILNIEYDVEIVATFPFVTSFVSATLEHESGVPADSITGPNLYLSPVVSPMMIEVVITTHVASIPYVPALEPSMKVITPVHASMFHDSDSTGTMRPDAAGSSHVSGKELSMGLRRLILKTDYEELFTEFSVGTARQACLSAEVRMRTEYCLSERRRLEYEFEKQDGLLKAKDDEVEGLKARLLLKEAEAAKAIHLRGKVSKFEVIEKSLQDETNTLKERNALLEKEHNALDAKLLAQGMELAIVKCLNSPEYLSALKEAISKGIEKGMQDGLFDGITHGKEDASVETVMDAIRLEEPLNEKLGLNELQPTIDQLMVHIHHSPNKVVIGASALTLALDVSSTKSTSDIVSASANTTIAHLTTLASASTVPPITIVDYEVMGTDGPKDAQRSDQEFLEFENVPCSRKDVPVAVSKFVCSFTQYFHDFIWSIPLRSELASILRMACIVSSVDEVGMPISTGITAFVAYVSKNGVSPLLDLIIVRALIPSPKLLFTLPTRSPVTVATGCASIHLVKFTIRNLTLPGPSGKGPAMSIPHFQNGHGDMMGVKFYCGFLGTGRWEKLVDAILLSRSAFLFSSLGTCLMEISLKVLARPAIKASYYASLLIASNLNLRAYVNSIPFGFVIIRSTTEPSMHDDPVLKNGNDFLADLDRNLLRLASFPFSFCMSFKHFGDGKLRTASTLSEHTFNPSGFTFHPRNVPSLIPKVGQPNVIMNFLHDVGVHQLFHFFIDCFISFSTPVVSTRFQANM</sequence>
<dbReference type="PANTHER" id="PTHR24559:SF444">
    <property type="entry name" value="REVERSE TRANSCRIPTASE DOMAIN-CONTAINING PROTEIN"/>
    <property type="match status" value="1"/>
</dbReference>
<feature type="domain" description="Reverse transcriptase" evidence="2">
    <location>
        <begin position="271"/>
        <end position="372"/>
    </location>
</feature>
<protein>
    <submittedName>
        <fullName evidence="3">Putative reverse transcriptase domain-containing protein</fullName>
    </submittedName>
</protein>
<proteinExistence type="predicted"/>
<dbReference type="Gene3D" id="3.30.70.270">
    <property type="match status" value="2"/>
</dbReference>
<gene>
    <name evidence="3" type="ORF">Tci_010426</name>
</gene>